<reference evidence="1" key="1">
    <citation type="submission" date="2018-10" db="EMBL/GenBank/DDBJ databases">
        <title>Schaedlerella arabinophila gen. nov. sp. nov., isolated from the mouse intestinal tract and comparative analysis with the genome of the closely related altered Schaedler flora strain ASF502.</title>
        <authorList>
            <person name="Miyake S."/>
            <person name="Soh M."/>
            <person name="Seedorf H."/>
        </authorList>
    </citation>
    <scope>NUCLEOTIDE SEQUENCE [LARGE SCALE GENOMIC DNA]</scope>
    <source>
        <strain evidence="1">DSM 106076</strain>
    </source>
</reference>
<dbReference type="Proteomes" id="UP000274920">
    <property type="component" value="Unassembled WGS sequence"/>
</dbReference>
<comment type="caution">
    <text evidence="1">The sequence shown here is derived from an EMBL/GenBank/DDBJ whole genome shotgun (WGS) entry which is preliminary data.</text>
</comment>
<evidence type="ECO:0000313" key="2">
    <source>
        <dbReference type="Proteomes" id="UP000274920"/>
    </source>
</evidence>
<dbReference type="EMBL" id="RHJS01000002">
    <property type="protein sequence ID" value="RRK31728.1"/>
    <property type="molecule type" value="Genomic_DNA"/>
</dbReference>
<organism evidence="1 2">
    <name type="scientific">Schaedlerella arabinosiphila</name>
    <dbReference type="NCBI Taxonomy" id="2044587"/>
    <lineage>
        <taxon>Bacteria</taxon>
        <taxon>Bacillati</taxon>
        <taxon>Bacillota</taxon>
        <taxon>Clostridia</taxon>
        <taxon>Lachnospirales</taxon>
        <taxon>Lachnospiraceae</taxon>
        <taxon>Schaedlerella</taxon>
    </lineage>
</organism>
<protein>
    <submittedName>
        <fullName evidence="1">Uncharacterized protein</fullName>
    </submittedName>
</protein>
<gene>
    <name evidence="1" type="ORF">EBB54_10395</name>
</gene>
<sequence length="63" mass="7117">MKHGRFKRKNICKNRQISVPKKYISSQRQKTPGIAAVWGRHYAGKSDKESSHVVGKCFKSGEG</sequence>
<evidence type="ECO:0000313" key="1">
    <source>
        <dbReference type="EMBL" id="RRK31728.1"/>
    </source>
</evidence>
<proteinExistence type="predicted"/>
<keyword evidence="2" id="KW-1185">Reference proteome</keyword>
<dbReference type="AlphaFoldDB" id="A0A3R8LY48"/>
<accession>A0A3R8LY48</accession>
<name>A0A3R8LY48_9FIRM</name>